<gene>
    <name evidence="5" type="ORF">SAMN05660991_01576</name>
</gene>
<proteinExistence type="predicted"/>
<organism evidence="5 6">
    <name type="scientific">Trujillonella endophytica</name>
    <dbReference type="NCBI Taxonomy" id="673521"/>
    <lineage>
        <taxon>Bacteria</taxon>
        <taxon>Bacillati</taxon>
        <taxon>Actinomycetota</taxon>
        <taxon>Actinomycetes</taxon>
        <taxon>Geodermatophilales</taxon>
        <taxon>Geodermatophilaceae</taxon>
        <taxon>Trujillonella</taxon>
    </lineage>
</organism>
<keyword evidence="5" id="KW-0479">Metal-binding</keyword>
<reference evidence="6" key="1">
    <citation type="submission" date="2016-10" db="EMBL/GenBank/DDBJ databases">
        <authorList>
            <person name="Varghese N."/>
            <person name="Submissions S."/>
        </authorList>
    </citation>
    <scope>NUCLEOTIDE SEQUENCE [LARGE SCALE GENOMIC DNA]</scope>
    <source>
        <strain evidence="6">DSM 45413</strain>
    </source>
</reference>
<keyword evidence="2" id="KW-0804">Transcription</keyword>
<evidence type="ECO:0000256" key="2">
    <source>
        <dbReference type="ARBA" id="ARBA00023163"/>
    </source>
</evidence>
<protein>
    <submittedName>
        <fullName evidence="5">Putative zinc-finger</fullName>
    </submittedName>
</protein>
<dbReference type="GO" id="GO:0008270">
    <property type="term" value="F:zinc ion binding"/>
    <property type="evidence" value="ECO:0007669"/>
    <property type="project" value="UniProtKB-KW"/>
</dbReference>
<feature type="domain" description="Putative zinc-finger" evidence="4">
    <location>
        <begin position="12"/>
        <end position="43"/>
    </location>
</feature>
<evidence type="ECO:0000256" key="1">
    <source>
        <dbReference type="ARBA" id="ARBA00023015"/>
    </source>
</evidence>
<dbReference type="STRING" id="673521.SAMN05660991_01576"/>
<keyword evidence="1" id="KW-0805">Transcription regulation</keyword>
<dbReference type="InterPro" id="IPR041916">
    <property type="entry name" value="Anti_sigma_zinc_sf"/>
</dbReference>
<keyword evidence="5" id="KW-0863">Zinc-finger</keyword>
<evidence type="ECO:0000313" key="5">
    <source>
        <dbReference type="EMBL" id="SEO75980.1"/>
    </source>
</evidence>
<evidence type="ECO:0000259" key="4">
    <source>
        <dbReference type="Pfam" id="PF13490"/>
    </source>
</evidence>
<dbReference type="EMBL" id="FOEE01000004">
    <property type="protein sequence ID" value="SEO75980.1"/>
    <property type="molecule type" value="Genomic_DNA"/>
</dbReference>
<evidence type="ECO:0000313" key="6">
    <source>
        <dbReference type="Proteomes" id="UP000198960"/>
    </source>
</evidence>
<sequence>MSGMGLPESHLAQEAIAALVDGELASGPAARAARHLTGCVSCRMAVQAQREAKEALHGATDVAVPGDLLSRLRAIPFTTDVPGAGGPGALSIGPGQLTLRDDSGSWSVPLDPYPAPAVRPGQARWLRRSMAGALAGLGIGVTALALSLPAPAERVDPPGSPVAGSHAGERSEVVPPVVRTLTDGSQTALARAGAAGGAP</sequence>
<evidence type="ECO:0000256" key="3">
    <source>
        <dbReference type="SAM" id="MobiDB-lite"/>
    </source>
</evidence>
<keyword evidence="5" id="KW-0862">Zinc</keyword>
<accession>A0A1H8SB77</accession>
<feature type="region of interest" description="Disordered" evidence="3">
    <location>
        <begin position="155"/>
        <end position="175"/>
    </location>
</feature>
<dbReference type="RefSeq" id="WP_244524527.1">
    <property type="nucleotide sequence ID" value="NZ_FOEE01000004.1"/>
</dbReference>
<name>A0A1H8SB77_9ACTN</name>
<keyword evidence="6" id="KW-1185">Reference proteome</keyword>
<dbReference type="Gene3D" id="1.10.10.1320">
    <property type="entry name" value="Anti-sigma factor, zinc-finger domain"/>
    <property type="match status" value="1"/>
</dbReference>
<dbReference type="InterPro" id="IPR027383">
    <property type="entry name" value="Znf_put"/>
</dbReference>
<dbReference type="Proteomes" id="UP000198960">
    <property type="component" value="Unassembled WGS sequence"/>
</dbReference>
<dbReference type="AlphaFoldDB" id="A0A1H8SB77"/>
<dbReference type="Pfam" id="PF13490">
    <property type="entry name" value="zf-HC2"/>
    <property type="match status" value="1"/>
</dbReference>